<dbReference type="Proteomes" id="UP000010077">
    <property type="component" value="Chromosome"/>
</dbReference>
<dbReference type="HOGENOM" id="CLU_3326013_0_0_5"/>
<evidence type="ECO:0000313" key="2">
    <source>
        <dbReference type="Proteomes" id="UP000010077"/>
    </source>
</evidence>
<proteinExistence type="predicted"/>
<sequence>MIAGILFTAKLLTCALDRSYGWLKIAKNHTVYYFLKVV</sequence>
<evidence type="ECO:0000313" key="1">
    <source>
        <dbReference type="EMBL" id="AFX99159.1"/>
    </source>
</evidence>
<dbReference type="KEGG" id="thal:A1OE_978"/>
<protein>
    <submittedName>
        <fullName evidence="1">Uncharacterized protein</fullName>
    </submittedName>
</protein>
<keyword evidence="2" id="KW-1185">Reference proteome</keyword>
<gene>
    <name evidence="1" type="ORF">A1OE_978</name>
</gene>
<organism evidence="1 2">
    <name type="scientific">Candidatus Endolissoclinum faulkneri L2</name>
    <dbReference type="NCBI Taxonomy" id="1193729"/>
    <lineage>
        <taxon>Bacteria</taxon>
        <taxon>Pseudomonadati</taxon>
        <taxon>Pseudomonadota</taxon>
        <taxon>Alphaproteobacteria</taxon>
        <taxon>Rhodospirillales</taxon>
        <taxon>Rhodospirillaceae</taxon>
        <taxon>Candidatus Endolissoclinum</taxon>
    </lineage>
</organism>
<dbReference type="AlphaFoldDB" id="K7YRI0"/>
<dbReference type="EMBL" id="CP003539">
    <property type="protein sequence ID" value="AFX99159.1"/>
    <property type="molecule type" value="Genomic_DNA"/>
</dbReference>
<name>K7YRI0_9PROT</name>
<accession>K7YRI0</accession>
<reference evidence="1 2" key="1">
    <citation type="journal article" date="2012" name="Proc. Natl. Acad. Sci. U.S.A.">
        <title>Genome streamlining and chemical defense in a coral reef symbiosis.</title>
        <authorList>
            <person name="Kwan J.C."/>
            <person name="Donia M.S."/>
            <person name="Han A.W."/>
            <person name="Hirose E."/>
            <person name="Haygood M.G."/>
            <person name="Schmidt E.W."/>
        </authorList>
    </citation>
    <scope>NUCLEOTIDE SEQUENCE [LARGE SCALE GENOMIC DNA]</scope>
    <source>
        <strain evidence="1 2">L2</strain>
    </source>
</reference>